<dbReference type="OrthoDB" id="38263at2157"/>
<accession>A0A031LKG5</accession>
<sequence>MICEKEMRIPKHHEEEMIFIQKGNFRKIDFLKCKNCDYEIEIPKHCGVPMLYVDENYYPVYKLSEGEIKEMKKIYGD</sequence>
<gene>
    <name evidence="1" type="ORF">CM19_10880</name>
</gene>
<evidence type="ECO:0000313" key="2">
    <source>
        <dbReference type="Proteomes" id="UP000024332"/>
    </source>
</evidence>
<dbReference type="EMBL" id="JFZT01000057">
    <property type="protein sequence ID" value="EZQ01980.1"/>
    <property type="molecule type" value="Genomic_DNA"/>
</dbReference>
<proteinExistence type="predicted"/>
<dbReference type="Proteomes" id="UP000024332">
    <property type="component" value="Unassembled WGS sequence"/>
</dbReference>
<comment type="caution">
    <text evidence="1">The sequence shown here is derived from an EMBL/GenBank/DDBJ whole genome shotgun (WGS) entry which is preliminary data.</text>
</comment>
<dbReference type="STRING" id="1160895.CM19_10880"/>
<keyword evidence="2" id="KW-1185">Reference proteome</keyword>
<evidence type="ECO:0000313" key="1">
    <source>
        <dbReference type="EMBL" id="EZQ01980.1"/>
    </source>
</evidence>
<reference evidence="1 2" key="1">
    <citation type="submission" date="2014-03" db="EMBL/GenBank/DDBJ databases">
        <title>Draft genome sequence of the novel thermoacidophilic archaea Acidianus copahuensis ALE1 strain, isolated from Copahue volcanic area in Neuquen Argentina.</title>
        <authorList>
            <person name="Urbieta M.S."/>
            <person name="Rascovan N."/>
            <person name="Castro C."/>
            <person name="Revale S."/>
            <person name="Giaveno M.A."/>
            <person name="Vazquez M.P."/>
            <person name="Donati E.R."/>
        </authorList>
    </citation>
    <scope>NUCLEOTIDE SEQUENCE [LARGE SCALE GENOMIC DNA]</scope>
    <source>
        <strain evidence="1 2">ALE1</strain>
    </source>
</reference>
<organism evidence="1 2">
    <name type="scientific">Candidatus Acidianus copahuensis</name>
    <dbReference type="NCBI Taxonomy" id="1160895"/>
    <lineage>
        <taxon>Archaea</taxon>
        <taxon>Thermoproteota</taxon>
        <taxon>Thermoprotei</taxon>
        <taxon>Sulfolobales</taxon>
        <taxon>Sulfolobaceae</taxon>
        <taxon>Acidianus</taxon>
    </lineage>
</organism>
<name>A0A031LKG5_9CREN</name>
<dbReference type="AlphaFoldDB" id="A0A031LKG5"/>
<protein>
    <submittedName>
        <fullName evidence="1">Uncharacterized protein</fullName>
    </submittedName>
</protein>